<keyword evidence="1" id="KW-1133">Transmembrane helix</keyword>
<keyword evidence="1" id="KW-0472">Membrane</keyword>
<accession>A0A6G1JP27</accession>
<dbReference type="EMBL" id="MU005942">
    <property type="protein sequence ID" value="KAF2702356.1"/>
    <property type="molecule type" value="Genomic_DNA"/>
</dbReference>
<keyword evidence="3" id="KW-1185">Reference proteome</keyword>
<evidence type="ECO:0000313" key="3">
    <source>
        <dbReference type="Proteomes" id="UP000799428"/>
    </source>
</evidence>
<proteinExistence type="predicted"/>
<feature type="transmembrane region" description="Helical" evidence="1">
    <location>
        <begin position="63"/>
        <end position="80"/>
    </location>
</feature>
<reference evidence="2" key="1">
    <citation type="journal article" date="2020" name="Stud. Mycol.">
        <title>101 Dothideomycetes genomes: a test case for predicting lifestyles and emergence of pathogens.</title>
        <authorList>
            <person name="Haridas S."/>
            <person name="Albert R."/>
            <person name="Binder M."/>
            <person name="Bloem J."/>
            <person name="Labutti K."/>
            <person name="Salamov A."/>
            <person name="Andreopoulos B."/>
            <person name="Baker S."/>
            <person name="Barry K."/>
            <person name="Bills G."/>
            <person name="Bluhm B."/>
            <person name="Cannon C."/>
            <person name="Castanera R."/>
            <person name="Culley D."/>
            <person name="Daum C."/>
            <person name="Ezra D."/>
            <person name="Gonzalez J."/>
            <person name="Henrissat B."/>
            <person name="Kuo A."/>
            <person name="Liang C."/>
            <person name="Lipzen A."/>
            <person name="Lutzoni F."/>
            <person name="Magnuson J."/>
            <person name="Mondo S."/>
            <person name="Nolan M."/>
            <person name="Ohm R."/>
            <person name="Pangilinan J."/>
            <person name="Park H.-J."/>
            <person name="Ramirez L."/>
            <person name="Alfaro M."/>
            <person name="Sun H."/>
            <person name="Tritt A."/>
            <person name="Yoshinaga Y."/>
            <person name="Zwiers L.-H."/>
            <person name="Turgeon B."/>
            <person name="Goodwin S."/>
            <person name="Spatafora J."/>
            <person name="Crous P."/>
            <person name="Grigoriev I."/>
        </authorList>
    </citation>
    <scope>NUCLEOTIDE SEQUENCE</scope>
    <source>
        <strain evidence="2">CBS 279.74</strain>
    </source>
</reference>
<feature type="transmembrane region" description="Helical" evidence="1">
    <location>
        <begin position="86"/>
        <end position="103"/>
    </location>
</feature>
<organism evidence="2 3">
    <name type="scientific">Pleomassaria siparia CBS 279.74</name>
    <dbReference type="NCBI Taxonomy" id="1314801"/>
    <lineage>
        <taxon>Eukaryota</taxon>
        <taxon>Fungi</taxon>
        <taxon>Dikarya</taxon>
        <taxon>Ascomycota</taxon>
        <taxon>Pezizomycotina</taxon>
        <taxon>Dothideomycetes</taxon>
        <taxon>Pleosporomycetidae</taxon>
        <taxon>Pleosporales</taxon>
        <taxon>Pleomassariaceae</taxon>
        <taxon>Pleomassaria</taxon>
    </lineage>
</organism>
<gene>
    <name evidence="2" type="ORF">K504DRAFT_539635</name>
</gene>
<dbReference type="AlphaFoldDB" id="A0A6G1JP27"/>
<dbReference type="OrthoDB" id="2624308at2759"/>
<evidence type="ECO:0000313" key="2">
    <source>
        <dbReference type="EMBL" id="KAF2702356.1"/>
    </source>
</evidence>
<dbReference type="Proteomes" id="UP000799428">
    <property type="component" value="Unassembled WGS sequence"/>
</dbReference>
<sequence length="285" mass="32845">MDDAYGSKLWDILPMDVNISGISDTDESIILDGCKAANIRWKSFTPVAHDRIFSWSRWFAQRLLHLSGYAFWFSIPLMIFYPQIGIPIFIYALMFVAISPWLLRHMYLGKFWGTQGWFFGFEGYMDIDTIERQIFGSRLGRMKWTPYSSPLSRHHRNVHNECVPDDPCSDPTTRAMVERAKHARPGEQRIFTIVDTGSMTATIFQAVRPPVCFLLAGSEGGMLRAIGCSYDWTTATLYRETVLRMETPIQERMIRIPRVKVGFNRPMRSFETLQKAGEPEGHLVD</sequence>
<protein>
    <submittedName>
        <fullName evidence="2">Uncharacterized protein</fullName>
    </submittedName>
</protein>
<name>A0A6G1JP27_9PLEO</name>
<evidence type="ECO:0000256" key="1">
    <source>
        <dbReference type="SAM" id="Phobius"/>
    </source>
</evidence>
<keyword evidence="1" id="KW-0812">Transmembrane</keyword>